<evidence type="ECO:0000256" key="2">
    <source>
        <dbReference type="PIRSR" id="PIRSR640198-1"/>
    </source>
</evidence>
<feature type="binding site" evidence="1">
    <location>
        <position position="237"/>
    </location>
    <ligand>
        <name>ATP</name>
        <dbReference type="ChEBI" id="CHEBI:30616"/>
    </ligand>
</feature>
<dbReference type="Gene3D" id="1.10.3290.10">
    <property type="entry name" value="Fido-like domain"/>
    <property type="match status" value="1"/>
</dbReference>
<keyword evidence="1" id="KW-0067">ATP-binding</keyword>
<dbReference type="InterPro" id="IPR048770">
    <property type="entry name" value="SoFic-like_C"/>
</dbReference>
<dbReference type="InterPro" id="IPR026287">
    <property type="entry name" value="SoFic-like"/>
</dbReference>
<dbReference type="EC" id="2.7.7.-" evidence="5"/>
<organism evidence="5 6">
    <name type="scientific">Yoonia vestfoldensis</name>
    <dbReference type="NCBI Taxonomy" id="245188"/>
    <lineage>
        <taxon>Bacteria</taxon>
        <taxon>Pseudomonadati</taxon>
        <taxon>Pseudomonadota</taxon>
        <taxon>Alphaproteobacteria</taxon>
        <taxon>Rhodobacterales</taxon>
        <taxon>Paracoccaceae</taxon>
        <taxon>Yoonia</taxon>
    </lineage>
</organism>
<dbReference type="SUPFAM" id="SSF140931">
    <property type="entry name" value="Fic-like"/>
    <property type="match status" value="1"/>
</dbReference>
<dbReference type="InterPro" id="IPR036390">
    <property type="entry name" value="WH_DNA-bd_sf"/>
</dbReference>
<feature type="binding site" evidence="1">
    <location>
        <begin position="200"/>
        <end position="206"/>
    </location>
    <ligand>
        <name>ATP</name>
        <dbReference type="ChEBI" id="CHEBI:30616"/>
    </ligand>
</feature>
<dbReference type="SUPFAM" id="SSF46785">
    <property type="entry name" value="Winged helix' DNA-binding domain"/>
    <property type="match status" value="1"/>
</dbReference>
<evidence type="ECO:0000256" key="1">
    <source>
        <dbReference type="PIRSR" id="PIRSR038925-1"/>
    </source>
</evidence>
<evidence type="ECO:0000313" key="6">
    <source>
        <dbReference type="Proteomes" id="UP000195273"/>
    </source>
</evidence>
<feature type="domain" description="Fido" evidence="4">
    <location>
        <begin position="113"/>
        <end position="259"/>
    </location>
</feature>
<feature type="binding site" evidence="3">
    <location>
        <begin position="199"/>
        <end position="206"/>
    </location>
    <ligand>
        <name>ATP</name>
        <dbReference type="ChEBI" id="CHEBI:30616"/>
    </ligand>
</feature>
<dbReference type="PANTHER" id="PTHR13504:SF35">
    <property type="entry name" value="PROTEIN ADENYLYLTRANSFERASE SOFIC"/>
    <property type="match status" value="1"/>
</dbReference>
<protein>
    <submittedName>
        <fullName evidence="5">Adenosine monophosphate-protein transferase SoFic</fullName>
        <ecNumber evidence="5">2.7.7.-</ecNumber>
    </submittedName>
</protein>
<dbReference type="GO" id="GO:0016779">
    <property type="term" value="F:nucleotidyltransferase activity"/>
    <property type="evidence" value="ECO:0007669"/>
    <property type="project" value="UniProtKB-KW"/>
</dbReference>
<dbReference type="EMBL" id="CP021432">
    <property type="protein sequence ID" value="ARU03234.1"/>
    <property type="molecule type" value="Genomic_DNA"/>
</dbReference>
<keyword evidence="6" id="KW-1185">Reference proteome</keyword>
<dbReference type="OrthoDB" id="9813719at2"/>
<evidence type="ECO:0000313" key="5">
    <source>
        <dbReference type="EMBL" id="ARU03234.1"/>
    </source>
</evidence>
<dbReference type="PIRSF" id="PIRSF038925">
    <property type="entry name" value="AMP-prot_trans"/>
    <property type="match status" value="1"/>
</dbReference>
<dbReference type="RefSeq" id="WP_087213771.1">
    <property type="nucleotide sequence ID" value="NZ_CP021432.1"/>
</dbReference>
<gene>
    <name evidence="5" type="primary">fic</name>
    <name evidence="5" type="ORF">LOKVESSMR4R_04015</name>
</gene>
<evidence type="ECO:0000256" key="3">
    <source>
        <dbReference type="PIRSR" id="PIRSR640198-2"/>
    </source>
</evidence>
<dbReference type="InterPro" id="IPR036388">
    <property type="entry name" value="WH-like_DNA-bd_sf"/>
</dbReference>
<dbReference type="KEGG" id="lvs:LOKVESSMR4R_04015"/>
<feature type="active site" evidence="2">
    <location>
        <position position="195"/>
    </location>
</feature>
<dbReference type="Proteomes" id="UP000195273">
    <property type="component" value="Plasmid pSMR4r-1"/>
</dbReference>
<dbReference type="Pfam" id="PF21248">
    <property type="entry name" value="SoFic-like_C"/>
    <property type="match status" value="1"/>
</dbReference>
<dbReference type="Pfam" id="PF02661">
    <property type="entry name" value="Fic"/>
    <property type="match status" value="1"/>
</dbReference>
<name>A0A1Y0EI13_9RHOB</name>
<dbReference type="PROSITE" id="PS51459">
    <property type="entry name" value="FIDO"/>
    <property type="match status" value="1"/>
</dbReference>
<keyword evidence="5" id="KW-0808">Transferase</keyword>
<keyword evidence="1" id="KW-0547">Nucleotide-binding</keyword>
<dbReference type="PANTHER" id="PTHR13504">
    <property type="entry name" value="FIDO DOMAIN-CONTAINING PROTEIN DDB_G0283145"/>
    <property type="match status" value="1"/>
</dbReference>
<dbReference type="InterPro" id="IPR040198">
    <property type="entry name" value="Fido_containing"/>
</dbReference>
<dbReference type="AlphaFoldDB" id="A0A1Y0EI13"/>
<evidence type="ECO:0000259" key="4">
    <source>
        <dbReference type="PROSITE" id="PS51459"/>
    </source>
</evidence>
<dbReference type="Gene3D" id="1.10.10.10">
    <property type="entry name" value="Winged helix-like DNA-binding domain superfamily/Winged helix DNA-binding domain"/>
    <property type="match status" value="1"/>
</dbReference>
<feature type="binding site" evidence="1">
    <location>
        <position position="65"/>
    </location>
    <ligand>
        <name>ATP</name>
        <dbReference type="ChEBI" id="CHEBI:30616"/>
    </ligand>
</feature>
<dbReference type="Pfam" id="PF13784">
    <property type="entry name" value="Fic_N"/>
    <property type="match status" value="1"/>
</dbReference>
<dbReference type="InterPro" id="IPR036597">
    <property type="entry name" value="Fido-like_dom_sf"/>
</dbReference>
<dbReference type="GO" id="GO:0005524">
    <property type="term" value="F:ATP binding"/>
    <property type="evidence" value="ECO:0007669"/>
    <property type="project" value="UniProtKB-KW"/>
</dbReference>
<reference evidence="5 6" key="1">
    <citation type="submission" date="2017-05" db="EMBL/GenBank/DDBJ databases">
        <title>Genome Sequence of Loktanella vestfoldensis Strain SMR4r Isolated from a Culture of the Diatom Skeletonema marinoi.</title>
        <authorList>
            <person name="Topel M."/>
            <person name="Pinder M.I.M."/>
            <person name="Johansson O.N."/>
            <person name="Kourtchenko O."/>
            <person name="Godhe A."/>
            <person name="Clarke A.K."/>
        </authorList>
    </citation>
    <scope>NUCLEOTIDE SEQUENCE [LARGE SCALE GENOMIC DNA]</scope>
    <source>
        <strain evidence="5 6">SMR4r</strain>
        <plasmid evidence="5 6">pSMR4r-1</plasmid>
    </source>
</reference>
<keyword evidence="5" id="KW-0548">Nucleotidyltransferase</keyword>
<proteinExistence type="predicted"/>
<geneLocation type="plasmid" evidence="5 6">
    <name>pSMR4r-1</name>
</geneLocation>
<feature type="binding site" evidence="1">
    <location>
        <position position="195"/>
    </location>
    <ligand>
        <name>ATP</name>
        <dbReference type="ChEBI" id="CHEBI:30616"/>
    </ligand>
</feature>
<dbReference type="InterPro" id="IPR025758">
    <property type="entry name" value="Fic/DOC_N"/>
</dbReference>
<accession>A0A1Y0EI13</accession>
<sequence length="365" mass="40681">MLKPTYNIQPLPPGVDFDTVPILKALARANRALAELKGRAATIPNQSILIDTLALQEAKASSEIENIVTTQDDLFQADLFPEGPGSAAAKEVALYRDALKLGYDRLRETDGLITNSTLIAMFQLLKQHDGGFRQTPGTALKNEASGEIVFVPPQDAHEIISLMGDLEHYINAENGDGLDPLIRMALIHHQFESIHPFPDGNGRLGRILNVLYLARTGLLDIPVLYLSRHITQNKDTYYRLLQAVRAENAWEDWVLFMLEAVAETSGATLRLVEGIRQQMSDTKAQLRAELPKLYSQDLLNNLFRHPYTRIDYVVQDLGVSRQTAAKYLDELADKGFVEKIQAGRNNYFINAKLVALFLDVAVSDS</sequence>
<feature type="binding site" evidence="3">
    <location>
        <begin position="237"/>
        <end position="238"/>
    </location>
    <ligand>
        <name>ATP</name>
        <dbReference type="ChEBI" id="CHEBI:30616"/>
    </ligand>
</feature>
<keyword evidence="5" id="KW-0614">Plasmid</keyword>
<dbReference type="InterPro" id="IPR003812">
    <property type="entry name" value="Fido"/>
</dbReference>